<dbReference type="Gene3D" id="3.40.630.40">
    <property type="entry name" value="Zn-dependent exopeptidases"/>
    <property type="match status" value="1"/>
</dbReference>
<keyword evidence="3" id="KW-1185">Reference proteome</keyword>
<reference evidence="2" key="2">
    <citation type="submission" date="2020-09" db="EMBL/GenBank/DDBJ databases">
        <authorList>
            <person name="Sun Q."/>
            <person name="Zhou Y."/>
        </authorList>
    </citation>
    <scope>NUCLEOTIDE SEQUENCE</scope>
    <source>
        <strain evidence="2">CGMCC 1.12698</strain>
    </source>
</reference>
<evidence type="ECO:0000313" key="3">
    <source>
        <dbReference type="Proteomes" id="UP000605259"/>
    </source>
</evidence>
<dbReference type="PANTHER" id="PTHR30404:SF8">
    <property type="entry name" value="AUTOLYSIN PH-RELATED"/>
    <property type="match status" value="1"/>
</dbReference>
<dbReference type="RefSeq" id="WP_188386981.1">
    <property type="nucleotide sequence ID" value="NZ_BMFK01000001.1"/>
</dbReference>
<accession>A0A917AMJ7</accession>
<dbReference type="Pfam" id="PF01520">
    <property type="entry name" value="Amidase_3"/>
    <property type="match status" value="1"/>
</dbReference>
<dbReference type="GO" id="GO:0030288">
    <property type="term" value="C:outer membrane-bounded periplasmic space"/>
    <property type="evidence" value="ECO:0007669"/>
    <property type="project" value="TreeGrafter"/>
</dbReference>
<dbReference type="AlphaFoldDB" id="A0A917AMJ7"/>
<evidence type="ECO:0000313" key="2">
    <source>
        <dbReference type="EMBL" id="GGE58682.1"/>
    </source>
</evidence>
<organism evidence="2 3">
    <name type="scientific">Priestia taiwanensis</name>
    <dbReference type="NCBI Taxonomy" id="1347902"/>
    <lineage>
        <taxon>Bacteria</taxon>
        <taxon>Bacillati</taxon>
        <taxon>Bacillota</taxon>
        <taxon>Bacilli</taxon>
        <taxon>Bacillales</taxon>
        <taxon>Bacillaceae</taxon>
        <taxon>Priestia</taxon>
    </lineage>
</organism>
<dbReference type="CDD" id="cd02696">
    <property type="entry name" value="MurNAc-LAA"/>
    <property type="match status" value="1"/>
</dbReference>
<sequence length="260" mass="29276">MKIGLRMGHTILTNGRNTCAVGLVNEYTEVRRIGRYVKEYLEAQGHTVIDCTPPDRTCRDQGQELAYGVNKANSNKVDLFISLHLNASNSEGDGVEVYYYNGDAEGKRLAQSVCNQIAKFGYDNRGARTKALYEINNTRMRAILVESFFIDNAADVKRYNNDPEKVARAIVEGVTGKTVVQEQKSYRIFMGDFDTVEWAADTIKKVKTLLPNYGVWELCLEGGSHRIVIGDFNTKQWGDETLAKLEKAFPGYGKWIQPIE</sequence>
<protein>
    <recommendedName>
        <fullName evidence="1">MurNAc-LAA domain-containing protein</fullName>
    </recommendedName>
</protein>
<reference evidence="2" key="1">
    <citation type="journal article" date="2014" name="Int. J. Syst. Evol. Microbiol.">
        <title>Complete genome sequence of Corynebacterium casei LMG S-19264T (=DSM 44701T), isolated from a smear-ripened cheese.</title>
        <authorList>
            <consortium name="US DOE Joint Genome Institute (JGI-PGF)"/>
            <person name="Walter F."/>
            <person name="Albersmeier A."/>
            <person name="Kalinowski J."/>
            <person name="Ruckert C."/>
        </authorList>
    </citation>
    <scope>NUCLEOTIDE SEQUENCE</scope>
    <source>
        <strain evidence="2">CGMCC 1.12698</strain>
    </source>
</reference>
<gene>
    <name evidence="2" type="ORF">GCM10007140_06310</name>
</gene>
<dbReference type="GO" id="GO:0009253">
    <property type="term" value="P:peptidoglycan catabolic process"/>
    <property type="evidence" value="ECO:0007669"/>
    <property type="project" value="InterPro"/>
</dbReference>
<dbReference type="InterPro" id="IPR050695">
    <property type="entry name" value="N-acetylmuramoyl_amidase_3"/>
</dbReference>
<comment type="caution">
    <text evidence="2">The sequence shown here is derived from an EMBL/GenBank/DDBJ whole genome shotgun (WGS) entry which is preliminary data.</text>
</comment>
<dbReference type="SMART" id="SM00646">
    <property type="entry name" value="Ami_3"/>
    <property type="match status" value="1"/>
</dbReference>
<dbReference type="GO" id="GO:0008745">
    <property type="term" value="F:N-acetylmuramoyl-L-alanine amidase activity"/>
    <property type="evidence" value="ECO:0007669"/>
    <property type="project" value="InterPro"/>
</dbReference>
<dbReference type="SUPFAM" id="SSF53187">
    <property type="entry name" value="Zn-dependent exopeptidases"/>
    <property type="match status" value="1"/>
</dbReference>
<name>A0A917AMJ7_9BACI</name>
<dbReference type="EMBL" id="BMFK01000001">
    <property type="protein sequence ID" value="GGE58682.1"/>
    <property type="molecule type" value="Genomic_DNA"/>
</dbReference>
<dbReference type="Proteomes" id="UP000605259">
    <property type="component" value="Unassembled WGS sequence"/>
</dbReference>
<feature type="domain" description="MurNAc-LAA" evidence="1">
    <location>
        <begin position="69"/>
        <end position="175"/>
    </location>
</feature>
<dbReference type="InterPro" id="IPR002508">
    <property type="entry name" value="MurNAc-LAA_cat"/>
</dbReference>
<evidence type="ECO:0000259" key="1">
    <source>
        <dbReference type="SMART" id="SM00646"/>
    </source>
</evidence>
<proteinExistence type="predicted"/>
<dbReference type="PANTHER" id="PTHR30404">
    <property type="entry name" value="N-ACETYLMURAMOYL-L-ALANINE AMIDASE"/>
    <property type="match status" value="1"/>
</dbReference>